<feature type="domain" description="Acyl-CoA thioester hydrolase/bile acid-CoA amino acid N-acetyltransferase" evidence="3">
    <location>
        <begin position="26"/>
        <end position="149"/>
    </location>
</feature>
<evidence type="ECO:0008006" key="7">
    <source>
        <dbReference type="Google" id="ProtNLM"/>
    </source>
</evidence>
<comment type="similarity">
    <text evidence="1">Belongs to the C/M/P thioester hydrolase family.</text>
</comment>
<dbReference type="PANTHER" id="PTHR10824">
    <property type="entry name" value="ACYL-COENZYME A THIOESTERASE-RELATED"/>
    <property type="match status" value="1"/>
</dbReference>
<dbReference type="Proteomes" id="UP000694569">
    <property type="component" value="Unplaced"/>
</dbReference>
<dbReference type="OrthoDB" id="6347013at2759"/>
<dbReference type="Ensembl" id="ENSLLET00000006607.1">
    <property type="protein sequence ID" value="ENSLLEP00000006341.1"/>
    <property type="gene ID" value="ENSLLEG00000004000.1"/>
</dbReference>
<evidence type="ECO:0000313" key="5">
    <source>
        <dbReference type="Ensembl" id="ENSLLEP00000006341.1"/>
    </source>
</evidence>
<name>A0A8C5M1B6_9ANUR</name>
<feature type="active site" description="Charge relay system" evidence="2">
    <location>
        <position position="240"/>
    </location>
</feature>
<reference evidence="5" key="2">
    <citation type="submission" date="2025-09" db="UniProtKB">
        <authorList>
            <consortium name="Ensembl"/>
        </authorList>
    </citation>
    <scope>IDENTIFICATION</scope>
</reference>
<organism evidence="5 6">
    <name type="scientific">Leptobrachium leishanense</name>
    <name type="common">Leishan spiny toad</name>
    <dbReference type="NCBI Taxonomy" id="445787"/>
    <lineage>
        <taxon>Eukaryota</taxon>
        <taxon>Metazoa</taxon>
        <taxon>Chordata</taxon>
        <taxon>Craniata</taxon>
        <taxon>Vertebrata</taxon>
        <taxon>Euteleostomi</taxon>
        <taxon>Amphibia</taxon>
        <taxon>Batrachia</taxon>
        <taxon>Anura</taxon>
        <taxon>Pelobatoidea</taxon>
        <taxon>Megophryidae</taxon>
        <taxon>Leptobrachium</taxon>
    </lineage>
</organism>
<proteinExistence type="inferred from homology"/>
<feature type="domain" description="BAAT/Acyl-CoA thioester hydrolase C-terminal" evidence="4">
    <location>
        <begin position="211"/>
        <end position="418"/>
    </location>
</feature>
<feature type="active site" description="Charge relay system" evidence="2">
    <location>
        <position position="368"/>
    </location>
</feature>
<dbReference type="AlphaFoldDB" id="A0A8C5M1B6"/>
<evidence type="ECO:0000256" key="2">
    <source>
        <dbReference type="PIRSR" id="PIRSR016521-1"/>
    </source>
</evidence>
<dbReference type="SUPFAM" id="SSF53474">
    <property type="entry name" value="alpha/beta-Hydrolases"/>
    <property type="match status" value="1"/>
</dbReference>
<dbReference type="Pfam" id="PF04775">
    <property type="entry name" value="Bile_Hydr_Trans"/>
    <property type="match status" value="1"/>
</dbReference>
<evidence type="ECO:0000259" key="3">
    <source>
        <dbReference type="Pfam" id="PF04775"/>
    </source>
</evidence>
<dbReference type="InterPro" id="IPR014940">
    <property type="entry name" value="BAAT_C"/>
</dbReference>
<dbReference type="FunFam" id="3.40.50.1820:FF:000024">
    <property type="entry name" value="acyl-coenzyme A thioesterase 4"/>
    <property type="match status" value="1"/>
</dbReference>
<dbReference type="PIRSF" id="PIRSF016521">
    <property type="entry name" value="Acyl-CoA_hydro"/>
    <property type="match status" value="1"/>
</dbReference>
<dbReference type="InterPro" id="IPR029058">
    <property type="entry name" value="AB_hydrolase_fold"/>
</dbReference>
<evidence type="ECO:0000313" key="6">
    <source>
        <dbReference type="Proteomes" id="UP000694569"/>
    </source>
</evidence>
<protein>
    <recommendedName>
        <fullName evidence="7">Bile acid-CoA:amino acid N-acyltransferase</fullName>
    </recommendedName>
</protein>
<sequence>MNLRSLTERAISNMSGSFNKMWLQIIHAWGLLPKHLITFRAWLKDEKGHLFHSRAFYKSDKEGKVDLDHAAAIGGDVQGVYPMGLLWTLSPTTPFVKLIKRDTMSPFHIHLELYLGVQVYQPLRDPPVVTRILEIWYVAPGVQRLQVREGRVRGSLFLPPGEGPFRGIIDLYGIHGGLLEYRSSLLASRGFACLALAYFAYDDLPPVLESVDLKYFEEAAHLLLQNPKVSGDGVGIMSLSKGAEIALAMAAYLPQVKATVCINGSTAVLQESMSFGDIHMKGIPFHFERVQVTDIGAVDLSNTILYDKMADHANSILPLEKANGPILFLVSEGDNLFNSLKFANEAKARAERFGKKDVQVLSFPGAGHLLEPPGLSLCAASSVAAFYRPCKWGGEPLAHGKAQDMCWREIQSFFNKNMRCTKHNKL</sequence>
<dbReference type="PANTHER" id="PTHR10824:SF18">
    <property type="entry name" value="BILE ACID-COA:AMINO ACID N-ACYLTRANSFERASE"/>
    <property type="match status" value="1"/>
</dbReference>
<dbReference type="GO" id="GO:0006631">
    <property type="term" value="P:fatty acid metabolic process"/>
    <property type="evidence" value="ECO:0007669"/>
    <property type="project" value="TreeGrafter"/>
</dbReference>
<dbReference type="InterPro" id="IPR006862">
    <property type="entry name" value="Thio_Ohase/aa_AcTrfase"/>
</dbReference>
<keyword evidence="6" id="KW-1185">Reference proteome</keyword>
<reference evidence="5" key="1">
    <citation type="submission" date="2025-08" db="UniProtKB">
        <authorList>
            <consortium name="Ensembl"/>
        </authorList>
    </citation>
    <scope>IDENTIFICATION</scope>
</reference>
<dbReference type="Gene3D" id="2.60.40.2240">
    <property type="entry name" value="Acyl-CoA thioester hydrolase/BAAT N-terminal domain"/>
    <property type="match status" value="1"/>
</dbReference>
<dbReference type="GeneTree" id="ENSGT01010000222336"/>
<accession>A0A8C5M1B6</accession>
<dbReference type="GO" id="GO:0006637">
    <property type="term" value="P:acyl-CoA metabolic process"/>
    <property type="evidence" value="ECO:0007669"/>
    <property type="project" value="InterPro"/>
</dbReference>
<feature type="active site" description="Charge relay system" evidence="2">
    <location>
        <position position="334"/>
    </location>
</feature>
<evidence type="ECO:0000259" key="4">
    <source>
        <dbReference type="Pfam" id="PF08840"/>
    </source>
</evidence>
<dbReference type="InterPro" id="IPR016662">
    <property type="entry name" value="Acyl-CoA_thioEstase_long-chain"/>
</dbReference>
<evidence type="ECO:0000256" key="1">
    <source>
        <dbReference type="ARBA" id="ARBA00006538"/>
    </source>
</evidence>
<dbReference type="Pfam" id="PF08840">
    <property type="entry name" value="BAAT_C"/>
    <property type="match status" value="1"/>
</dbReference>
<dbReference type="GO" id="GO:0047617">
    <property type="term" value="F:fatty acyl-CoA hydrolase activity"/>
    <property type="evidence" value="ECO:0007669"/>
    <property type="project" value="TreeGrafter"/>
</dbReference>
<dbReference type="InterPro" id="IPR042490">
    <property type="entry name" value="Thio_Ohase/BAAT_N"/>
</dbReference>
<dbReference type="Gene3D" id="3.40.50.1820">
    <property type="entry name" value="alpha/beta hydrolase"/>
    <property type="match status" value="1"/>
</dbReference>